<proteinExistence type="predicted"/>
<gene>
    <name evidence="2" type="ORF">GQE99_18695</name>
</gene>
<dbReference type="RefSeq" id="WP_161353418.1">
    <property type="nucleotide sequence ID" value="NZ_WTUX01000021.1"/>
</dbReference>
<name>A0A845M6Z6_9RHOB</name>
<sequence length="129" mass="14492">MTRETGDLVLTAFNARDWDNVVARFAPDGLFYLGPCAPCQGHTAIRKLLDAFGAAYDIRIRHWSHIVDGNRLATQAGARITYKRTVEGLPEARGQTIDMPFATFLTLTDDRVSHFRVIFSPVQWRNAIA</sequence>
<dbReference type="InterPro" id="IPR037401">
    <property type="entry name" value="SnoaL-like"/>
</dbReference>
<dbReference type="SUPFAM" id="SSF54427">
    <property type="entry name" value="NTF2-like"/>
    <property type="match status" value="1"/>
</dbReference>
<protein>
    <recommendedName>
        <fullName evidence="1">SnoaL-like domain-containing protein</fullName>
    </recommendedName>
</protein>
<dbReference type="Pfam" id="PF12680">
    <property type="entry name" value="SnoaL_2"/>
    <property type="match status" value="1"/>
</dbReference>
<organism evidence="2 3">
    <name type="scientific">Maritimibacter harenae</name>
    <dbReference type="NCBI Taxonomy" id="2606218"/>
    <lineage>
        <taxon>Bacteria</taxon>
        <taxon>Pseudomonadati</taxon>
        <taxon>Pseudomonadota</taxon>
        <taxon>Alphaproteobacteria</taxon>
        <taxon>Rhodobacterales</taxon>
        <taxon>Roseobacteraceae</taxon>
        <taxon>Maritimibacter</taxon>
    </lineage>
</organism>
<dbReference type="AlphaFoldDB" id="A0A845M6Z6"/>
<accession>A0A845M6Z6</accession>
<evidence type="ECO:0000259" key="1">
    <source>
        <dbReference type="Pfam" id="PF12680"/>
    </source>
</evidence>
<comment type="caution">
    <text evidence="2">The sequence shown here is derived from an EMBL/GenBank/DDBJ whole genome shotgun (WGS) entry which is preliminary data.</text>
</comment>
<dbReference type="EMBL" id="WTUX01000021">
    <property type="protein sequence ID" value="MZR15052.1"/>
    <property type="molecule type" value="Genomic_DNA"/>
</dbReference>
<dbReference type="Gene3D" id="3.10.450.50">
    <property type="match status" value="1"/>
</dbReference>
<feature type="domain" description="SnoaL-like" evidence="1">
    <location>
        <begin position="10"/>
        <end position="113"/>
    </location>
</feature>
<evidence type="ECO:0000313" key="3">
    <source>
        <dbReference type="Proteomes" id="UP000467322"/>
    </source>
</evidence>
<reference evidence="2 3" key="1">
    <citation type="submission" date="2019-12" db="EMBL/GenBank/DDBJ databases">
        <title>Maritimibacter sp. nov. sp. isolated from sea sand.</title>
        <authorList>
            <person name="Kim J."/>
            <person name="Jeong S.E."/>
            <person name="Jung H.S."/>
            <person name="Jeon C.O."/>
        </authorList>
    </citation>
    <scope>NUCLEOTIDE SEQUENCE [LARGE SCALE GENOMIC DNA]</scope>
    <source>
        <strain evidence="2 3">DP07</strain>
    </source>
</reference>
<dbReference type="Proteomes" id="UP000467322">
    <property type="component" value="Unassembled WGS sequence"/>
</dbReference>
<dbReference type="InterPro" id="IPR032710">
    <property type="entry name" value="NTF2-like_dom_sf"/>
</dbReference>
<evidence type="ECO:0000313" key="2">
    <source>
        <dbReference type="EMBL" id="MZR15052.1"/>
    </source>
</evidence>
<keyword evidence="3" id="KW-1185">Reference proteome</keyword>